<organism evidence="1">
    <name type="scientific">Collimonas fungivorans</name>
    <dbReference type="NCBI Taxonomy" id="158899"/>
    <lineage>
        <taxon>Bacteria</taxon>
        <taxon>Pseudomonadati</taxon>
        <taxon>Pseudomonadota</taxon>
        <taxon>Betaproteobacteria</taxon>
        <taxon>Burkholderiales</taxon>
        <taxon>Oxalobacteraceae</taxon>
        <taxon>Collimonas</taxon>
    </lineage>
</organism>
<dbReference type="Proteomes" id="UP000072421">
    <property type="component" value="Chromosome"/>
</dbReference>
<name>A0A127PIH8_9BURK</name>
<proteinExistence type="predicted"/>
<evidence type="ECO:0000313" key="2">
    <source>
        <dbReference type="Proteomes" id="UP000072421"/>
    </source>
</evidence>
<accession>A0A127PIH8</accession>
<dbReference type="EMBL" id="CP013232">
    <property type="protein sequence ID" value="AMO97619.1"/>
    <property type="molecule type" value="Genomic_DNA"/>
</dbReference>
<reference evidence="1 2" key="1">
    <citation type="submission" date="2015-11" db="EMBL/GenBank/DDBJ databases">
        <title>Exploring the genomic traits of fungus-feeding bacterial genus Collimonas.</title>
        <authorList>
            <person name="Song C."/>
            <person name="Schmidt R."/>
            <person name="de Jager V."/>
            <person name="Krzyzanowska D."/>
            <person name="Jongedijk E."/>
            <person name="Cankar K."/>
            <person name="Beekwilder J."/>
            <person name="van Veen A."/>
            <person name="de Boer W."/>
            <person name="van Veen J.A."/>
            <person name="Garbeva P."/>
        </authorList>
    </citation>
    <scope>NUCLEOTIDE SEQUENCE [LARGE SCALE GENOMIC DNA]</scope>
    <source>
        <strain evidence="1 2">Ter6</strain>
    </source>
</reference>
<evidence type="ECO:0000313" key="1">
    <source>
        <dbReference type="EMBL" id="AMO97619.1"/>
    </source>
</evidence>
<dbReference type="AlphaFoldDB" id="A0A127PIH8"/>
<sequence>MRCGRRQGNLQYGLAAVAKTMPLDRIAAFAWVRVTWD</sequence>
<protein>
    <submittedName>
        <fullName evidence="1">Uncharacterized protein</fullName>
    </submittedName>
</protein>
<gene>
    <name evidence="1" type="ORF">CFter6_5049</name>
</gene>